<proteinExistence type="predicted"/>
<dbReference type="EMBL" id="JAKELL010000001">
    <property type="protein sequence ID" value="KAH9001157.1"/>
    <property type="molecule type" value="Genomic_DNA"/>
</dbReference>
<organism evidence="1 2">
    <name type="scientific">Lactarius akahatsu</name>
    <dbReference type="NCBI Taxonomy" id="416441"/>
    <lineage>
        <taxon>Eukaryota</taxon>
        <taxon>Fungi</taxon>
        <taxon>Dikarya</taxon>
        <taxon>Basidiomycota</taxon>
        <taxon>Agaricomycotina</taxon>
        <taxon>Agaricomycetes</taxon>
        <taxon>Russulales</taxon>
        <taxon>Russulaceae</taxon>
        <taxon>Lactarius</taxon>
    </lineage>
</organism>
<name>A0AAD4LRE2_9AGAM</name>
<dbReference type="InterPro" id="IPR036291">
    <property type="entry name" value="NAD(P)-bd_dom_sf"/>
</dbReference>
<dbReference type="SUPFAM" id="SSF51735">
    <property type="entry name" value="NAD(P)-binding Rossmann-fold domains"/>
    <property type="match status" value="1"/>
</dbReference>
<comment type="caution">
    <text evidence="1">The sequence shown here is derived from an EMBL/GenBank/DDBJ whole genome shotgun (WGS) entry which is preliminary data.</text>
</comment>
<dbReference type="GO" id="GO:0005739">
    <property type="term" value="C:mitochondrion"/>
    <property type="evidence" value="ECO:0007669"/>
    <property type="project" value="TreeGrafter"/>
</dbReference>
<dbReference type="InterPro" id="IPR051207">
    <property type="entry name" value="ComplexI_NDUFA9_subunit"/>
</dbReference>
<sequence>MIQPALNKLLVVGGNGFIGVPFFNHAFQSKLDIDSGSAVCRVALRHGYQVTSISSSGRPFQTPKGHTPAWTEKVEWLTADALRPETYSHLLPGVSAVVHTLGTLLADTSYKDALRKQDLASAAGSIFRSLTSAGGNPLEEHRNAYETLNRDSAVRVATAFVNSNVDHAGTQHPRPFVYISAEDIFRPEQVERVVGGRTNYRGVYLRPSLVYHPHLRPYTAAMAALFDLSSTVQSKLSRGMPTPSDVLHGLSQTLVGGPSTLDSIARALSLPPIHVDQVAEAICIAADSERPDVHGVYGVREMRELIS</sequence>
<dbReference type="PANTHER" id="PTHR12126">
    <property type="entry name" value="NADH-UBIQUINONE OXIDOREDUCTASE 39 KDA SUBUNIT-RELATED"/>
    <property type="match status" value="1"/>
</dbReference>
<dbReference type="AlphaFoldDB" id="A0AAD4LRE2"/>
<accession>A0AAD4LRE2</accession>
<dbReference type="Proteomes" id="UP001201163">
    <property type="component" value="Unassembled WGS sequence"/>
</dbReference>
<reference evidence="1" key="1">
    <citation type="submission" date="2022-01" db="EMBL/GenBank/DDBJ databases">
        <title>Comparative genomics reveals a dynamic genome evolution in the ectomycorrhizal milk-cap (Lactarius) mushrooms.</title>
        <authorList>
            <consortium name="DOE Joint Genome Institute"/>
            <person name="Lebreton A."/>
            <person name="Tang N."/>
            <person name="Kuo A."/>
            <person name="LaButti K."/>
            <person name="Drula E."/>
            <person name="Barry K."/>
            <person name="Clum A."/>
            <person name="Lipzen A."/>
            <person name="Mousain D."/>
            <person name="Ng V."/>
            <person name="Wang R."/>
            <person name="Wang X."/>
            <person name="Dai Y."/>
            <person name="Henrissat B."/>
            <person name="Grigoriev I.V."/>
            <person name="Guerin-Laguette A."/>
            <person name="Yu F."/>
            <person name="Martin F.M."/>
        </authorList>
    </citation>
    <scope>NUCLEOTIDE SEQUENCE</scope>
    <source>
        <strain evidence="1">QP</strain>
    </source>
</reference>
<evidence type="ECO:0000313" key="1">
    <source>
        <dbReference type="EMBL" id="KAH9001157.1"/>
    </source>
</evidence>
<dbReference type="GO" id="GO:0044877">
    <property type="term" value="F:protein-containing complex binding"/>
    <property type="evidence" value="ECO:0007669"/>
    <property type="project" value="TreeGrafter"/>
</dbReference>
<dbReference type="PANTHER" id="PTHR12126:SF16">
    <property type="entry name" value="MIOREX COMPLEX COMPONENT 2"/>
    <property type="match status" value="1"/>
</dbReference>
<dbReference type="Gene3D" id="3.40.50.720">
    <property type="entry name" value="NAD(P)-binding Rossmann-like Domain"/>
    <property type="match status" value="1"/>
</dbReference>
<evidence type="ECO:0000313" key="2">
    <source>
        <dbReference type="Proteomes" id="UP001201163"/>
    </source>
</evidence>
<protein>
    <submittedName>
        <fullName evidence="1">Mitochondrial protein</fullName>
    </submittedName>
</protein>
<gene>
    <name evidence="1" type="ORF">EDB92DRAFT_1825105</name>
</gene>
<keyword evidence="2" id="KW-1185">Reference proteome</keyword>